<dbReference type="InterPro" id="IPR013216">
    <property type="entry name" value="Methyltransf_11"/>
</dbReference>
<keyword evidence="6" id="KW-1185">Reference proteome</keyword>
<proteinExistence type="predicted"/>
<name>A0A507E2Q3_9FUNG</name>
<evidence type="ECO:0000313" key="6">
    <source>
        <dbReference type="Proteomes" id="UP000318582"/>
    </source>
</evidence>
<dbReference type="EMBL" id="QEAQ01000037">
    <property type="protein sequence ID" value="TPX58353.1"/>
    <property type="molecule type" value="Genomic_DNA"/>
</dbReference>
<dbReference type="Proteomes" id="UP000318582">
    <property type="component" value="Unassembled WGS sequence"/>
</dbReference>
<dbReference type="SUPFAM" id="SSF53335">
    <property type="entry name" value="S-adenosyl-L-methionine-dependent methyltransferases"/>
    <property type="match status" value="1"/>
</dbReference>
<gene>
    <name evidence="5" type="ORF">PhCBS80983_g03204</name>
</gene>
<accession>A0A507E2Q3</accession>
<evidence type="ECO:0000256" key="2">
    <source>
        <dbReference type="ARBA" id="ARBA00022679"/>
    </source>
</evidence>
<sequence>MPAWSIEQVTEFYGSYAEEYDDEIHRDSYPAPFVIASWVVSHLSQNVENDSKEALRVLDLGCGTGQRPLDRDIDVYGVDATPEMLEKAKRYPFYDLRCQDIEATLPYDRPFDAVICVGVIDFIKSPRKLFDSVAKCLKGNSSGCFGLTLPESGGLNKFSDEELAKLVAAGGFKMLKHDRIFGYEDSETKDVVRYHGLLLAPA</sequence>
<dbReference type="GO" id="GO:0032259">
    <property type="term" value="P:methylation"/>
    <property type="evidence" value="ECO:0007669"/>
    <property type="project" value="UniProtKB-KW"/>
</dbReference>
<dbReference type="AlphaFoldDB" id="A0A507E2Q3"/>
<evidence type="ECO:0000313" key="5">
    <source>
        <dbReference type="EMBL" id="TPX58353.1"/>
    </source>
</evidence>
<feature type="domain" description="Methyltransferase type 11" evidence="4">
    <location>
        <begin position="58"/>
        <end position="140"/>
    </location>
</feature>
<dbReference type="Gene3D" id="3.40.50.150">
    <property type="entry name" value="Vaccinia Virus protein VP39"/>
    <property type="match status" value="1"/>
</dbReference>
<evidence type="ECO:0000256" key="1">
    <source>
        <dbReference type="ARBA" id="ARBA00022603"/>
    </source>
</evidence>
<comment type="caution">
    <text evidence="5">The sequence shown here is derived from an EMBL/GenBank/DDBJ whole genome shotgun (WGS) entry which is preliminary data.</text>
</comment>
<dbReference type="GO" id="GO:0008757">
    <property type="term" value="F:S-adenosylmethionine-dependent methyltransferase activity"/>
    <property type="evidence" value="ECO:0007669"/>
    <property type="project" value="InterPro"/>
</dbReference>
<reference evidence="5 6" key="1">
    <citation type="journal article" date="2019" name="Sci. Rep.">
        <title>Comparative genomics of chytrid fungi reveal insights into the obligate biotrophic and pathogenic lifestyle of Synchytrium endobioticum.</title>
        <authorList>
            <person name="van de Vossenberg B.T.L.H."/>
            <person name="Warris S."/>
            <person name="Nguyen H.D.T."/>
            <person name="van Gent-Pelzer M.P.E."/>
            <person name="Joly D.L."/>
            <person name="van de Geest H.C."/>
            <person name="Bonants P.J.M."/>
            <person name="Smith D.S."/>
            <person name="Levesque C.A."/>
            <person name="van der Lee T.A.J."/>
        </authorList>
    </citation>
    <scope>NUCLEOTIDE SEQUENCE [LARGE SCALE GENOMIC DNA]</scope>
    <source>
        <strain evidence="5 6">CBS 809.83</strain>
    </source>
</reference>
<keyword evidence="1" id="KW-0489">Methyltransferase</keyword>
<dbReference type="CDD" id="cd02440">
    <property type="entry name" value="AdoMet_MTases"/>
    <property type="match status" value="1"/>
</dbReference>
<dbReference type="InterPro" id="IPR029063">
    <property type="entry name" value="SAM-dependent_MTases_sf"/>
</dbReference>
<keyword evidence="3" id="KW-0949">S-adenosyl-L-methionine</keyword>
<dbReference type="Pfam" id="PF08241">
    <property type="entry name" value="Methyltransf_11"/>
    <property type="match status" value="1"/>
</dbReference>
<protein>
    <recommendedName>
        <fullName evidence="4">Methyltransferase type 11 domain-containing protein</fullName>
    </recommendedName>
</protein>
<dbReference type="PANTHER" id="PTHR43464:SF19">
    <property type="entry name" value="UBIQUINONE BIOSYNTHESIS O-METHYLTRANSFERASE, MITOCHONDRIAL"/>
    <property type="match status" value="1"/>
</dbReference>
<dbReference type="PANTHER" id="PTHR43464">
    <property type="entry name" value="METHYLTRANSFERASE"/>
    <property type="match status" value="1"/>
</dbReference>
<keyword evidence="2" id="KW-0808">Transferase</keyword>
<organism evidence="5 6">
    <name type="scientific">Powellomyces hirtus</name>
    <dbReference type="NCBI Taxonomy" id="109895"/>
    <lineage>
        <taxon>Eukaryota</taxon>
        <taxon>Fungi</taxon>
        <taxon>Fungi incertae sedis</taxon>
        <taxon>Chytridiomycota</taxon>
        <taxon>Chytridiomycota incertae sedis</taxon>
        <taxon>Chytridiomycetes</taxon>
        <taxon>Spizellomycetales</taxon>
        <taxon>Powellomycetaceae</taxon>
        <taxon>Powellomyces</taxon>
    </lineage>
</organism>
<evidence type="ECO:0000259" key="4">
    <source>
        <dbReference type="Pfam" id="PF08241"/>
    </source>
</evidence>
<evidence type="ECO:0000256" key="3">
    <source>
        <dbReference type="ARBA" id="ARBA00022691"/>
    </source>
</evidence>